<evidence type="ECO:0000313" key="2">
    <source>
        <dbReference type="EMBL" id="KAK2109296.1"/>
    </source>
</evidence>
<dbReference type="Proteomes" id="UP001266305">
    <property type="component" value="Unassembled WGS sequence"/>
</dbReference>
<reference evidence="2 3" key="1">
    <citation type="submission" date="2023-05" db="EMBL/GenBank/DDBJ databases">
        <title>B98-5 Cell Line De Novo Hybrid Assembly: An Optical Mapping Approach.</title>
        <authorList>
            <person name="Kananen K."/>
            <person name="Auerbach J.A."/>
            <person name="Kautto E."/>
            <person name="Blachly J.S."/>
        </authorList>
    </citation>
    <scope>NUCLEOTIDE SEQUENCE [LARGE SCALE GENOMIC DNA]</scope>
    <source>
        <strain evidence="2">B95-8</strain>
        <tissue evidence="2">Cell line</tissue>
    </source>
</reference>
<gene>
    <name evidence="2" type="ORF">P7K49_014461</name>
</gene>
<evidence type="ECO:0000313" key="3">
    <source>
        <dbReference type="Proteomes" id="UP001266305"/>
    </source>
</evidence>
<feature type="compositionally biased region" description="Polar residues" evidence="1">
    <location>
        <begin position="114"/>
        <end position="124"/>
    </location>
</feature>
<accession>A0ABQ9VJH6</accession>
<feature type="region of interest" description="Disordered" evidence="1">
    <location>
        <begin position="102"/>
        <end position="153"/>
    </location>
</feature>
<name>A0ABQ9VJH6_SAGOE</name>
<organism evidence="2 3">
    <name type="scientific">Saguinus oedipus</name>
    <name type="common">Cotton-top tamarin</name>
    <name type="synonym">Oedipomidas oedipus</name>
    <dbReference type="NCBI Taxonomy" id="9490"/>
    <lineage>
        <taxon>Eukaryota</taxon>
        <taxon>Metazoa</taxon>
        <taxon>Chordata</taxon>
        <taxon>Craniata</taxon>
        <taxon>Vertebrata</taxon>
        <taxon>Euteleostomi</taxon>
        <taxon>Mammalia</taxon>
        <taxon>Eutheria</taxon>
        <taxon>Euarchontoglires</taxon>
        <taxon>Primates</taxon>
        <taxon>Haplorrhini</taxon>
        <taxon>Platyrrhini</taxon>
        <taxon>Cebidae</taxon>
        <taxon>Callitrichinae</taxon>
        <taxon>Saguinus</taxon>
    </lineage>
</organism>
<feature type="region of interest" description="Disordered" evidence="1">
    <location>
        <begin position="46"/>
        <end position="83"/>
    </location>
</feature>
<comment type="caution">
    <text evidence="2">The sequence shown here is derived from an EMBL/GenBank/DDBJ whole genome shotgun (WGS) entry which is preliminary data.</text>
</comment>
<dbReference type="EMBL" id="JASSZA010000006">
    <property type="protein sequence ID" value="KAK2109296.1"/>
    <property type="molecule type" value="Genomic_DNA"/>
</dbReference>
<proteinExistence type="predicted"/>
<protein>
    <submittedName>
        <fullName evidence="2">Uncharacterized protein</fullName>
    </submittedName>
</protein>
<evidence type="ECO:0000256" key="1">
    <source>
        <dbReference type="SAM" id="MobiDB-lite"/>
    </source>
</evidence>
<sequence length="153" mass="15893">MECGSQGQDETGRLIQAVTSVAAVGAERRDPALWAGPRKWTLGGALGESQALQLPPAQGTRQQRRRPLSLPEPPVQRTSGPGAPWQLIRAVHCAAAGEQEPASAPCQPLFSAQCPPSLTGQSLSAEARSSRSHSGGCGVPVPAPDLLSEEMLA</sequence>
<keyword evidence="3" id="KW-1185">Reference proteome</keyword>